<sequence length="132" mass="15538">RYGVSVPALHKRPRRKQDLIRHVMYIAMHADFESNCVVPVNDNNLAYAEMEQSYIDEYTKVLELETELSKKKNMVKKVIYNELSDRWMYKLDLLPLSPMLKKSRKVHVDYLKQAKAHAETLRAIVELMTSNN</sequence>
<organism evidence="1 2">
    <name type="scientific">Tanacetum coccineum</name>
    <dbReference type="NCBI Taxonomy" id="301880"/>
    <lineage>
        <taxon>Eukaryota</taxon>
        <taxon>Viridiplantae</taxon>
        <taxon>Streptophyta</taxon>
        <taxon>Embryophyta</taxon>
        <taxon>Tracheophyta</taxon>
        <taxon>Spermatophyta</taxon>
        <taxon>Magnoliopsida</taxon>
        <taxon>eudicotyledons</taxon>
        <taxon>Gunneridae</taxon>
        <taxon>Pentapetalae</taxon>
        <taxon>asterids</taxon>
        <taxon>campanulids</taxon>
        <taxon>Asterales</taxon>
        <taxon>Asteraceae</taxon>
        <taxon>Asteroideae</taxon>
        <taxon>Anthemideae</taxon>
        <taxon>Anthemidinae</taxon>
        <taxon>Tanacetum</taxon>
    </lineage>
</organism>
<evidence type="ECO:0000313" key="2">
    <source>
        <dbReference type="Proteomes" id="UP001151760"/>
    </source>
</evidence>
<comment type="caution">
    <text evidence="1">The sequence shown here is derived from an EMBL/GenBank/DDBJ whole genome shotgun (WGS) entry which is preliminary data.</text>
</comment>
<reference evidence="1" key="1">
    <citation type="journal article" date="2022" name="Int. J. Mol. Sci.">
        <title>Draft Genome of Tanacetum Coccineum: Genomic Comparison of Closely Related Tanacetum-Family Plants.</title>
        <authorList>
            <person name="Yamashiro T."/>
            <person name="Shiraishi A."/>
            <person name="Nakayama K."/>
            <person name="Satake H."/>
        </authorList>
    </citation>
    <scope>NUCLEOTIDE SEQUENCE</scope>
</reference>
<protein>
    <submittedName>
        <fullName evidence="1">Uncharacterized protein</fullName>
    </submittedName>
</protein>
<accession>A0ABQ5BG50</accession>
<dbReference type="EMBL" id="BQNB010013263">
    <property type="protein sequence ID" value="GJT13820.1"/>
    <property type="molecule type" value="Genomic_DNA"/>
</dbReference>
<proteinExistence type="predicted"/>
<reference evidence="1" key="2">
    <citation type="submission" date="2022-01" db="EMBL/GenBank/DDBJ databases">
        <authorList>
            <person name="Yamashiro T."/>
            <person name="Shiraishi A."/>
            <person name="Satake H."/>
            <person name="Nakayama K."/>
        </authorList>
    </citation>
    <scope>NUCLEOTIDE SEQUENCE</scope>
</reference>
<dbReference type="Proteomes" id="UP001151760">
    <property type="component" value="Unassembled WGS sequence"/>
</dbReference>
<feature type="non-terminal residue" evidence="1">
    <location>
        <position position="1"/>
    </location>
</feature>
<evidence type="ECO:0000313" key="1">
    <source>
        <dbReference type="EMBL" id="GJT13820.1"/>
    </source>
</evidence>
<gene>
    <name evidence="1" type="ORF">Tco_0860862</name>
</gene>
<keyword evidence="2" id="KW-1185">Reference proteome</keyword>
<name>A0ABQ5BG50_9ASTR</name>